<dbReference type="InterPro" id="IPR036390">
    <property type="entry name" value="WH_DNA-bd_sf"/>
</dbReference>
<feature type="domain" description="HTH asnC-type" evidence="4">
    <location>
        <begin position="7"/>
        <end position="68"/>
    </location>
</feature>
<dbReference type="InterPro" id="IPR019887">
    <property type="entry name" value="Tscrpt_reg_AsnC/Lrp_C"/>
</dbReference>
<dbReference type="CDD" id="cd00090">
    <property type="entry name" value="HTH_ARSR"/>
    <property type="match status" value="1"/>
</dbReference>
<comment type="caution">
    <text evidence="5">The sequence shown here is derived from an EMBL/GenBank/DDBJ whole genome shotgun (WGS) entry which is preliminary data.</text>
</comment>
<dbReference type="InterPro" id="IPR011008">
    <property type="entry name" value="Dimeric_a/b-barrel"/>
</dbReference>
<protein>
    <submittedName>
        <fullName evidence="5">Lrp/AsnC family transcriptional regulator</fullName>
    </submittedName>
</protein>
<keyword evidence="2" id="KW-0238">DNA-binding</keyword>
<name>A0ABV7SYV2_9SPHN</name>
<evidence type="ECO:0000256" key="2">
    <source>
        <dbReference type="ARBA" id="ARBA00023125"/>
    </source>
</evidence>
<evidence type="ECO:0000313" key="6">
    <source>
        <dbReference type="Proteomes" id="UP001595713"/>
    </source>
</evidence>
<evidence type="ECO:0000313" key="5">
    <source>
        <dbReference type="EMBL" id="MFC3581467.1"/>
    </source>
</evidence>
<dbReference type="PROSITE" id="PS50956">
    <property type="entry name" value="HTH_ASNC_2"/>
    <property type="match status" value="1"/>
</dbReference>
<dbReference type="RefSeq" id="WP_261292677.1">
    <property type="nucleotide sequence ID" value="NZ_JANQBK010000001.1"/>
</dbReference>
<dbReference type="SMART" id="SM00344">
    <property type="entry name" value="HTH_ASNC"/>
    <property type="match status" value="1"/>
</dbReference>
<dbReference type="Gene3D" id="1.10.10.10">
    <property type="entry name" value="Winged helix-like DNA-binding domain superfamily/Winged helix DNA-binding domain"/>
    <property type="match status" value="1"/>
</dbReference>
<accession>A0ABV7SYV2</accession>
<evidence type="ECO:0000259" key="4">
    <source>
        <dbReference type="PROSITE" id="PS50956"/>
    </source>
</evidence>
<dbReference type="Pfam" id="PF01037">
    <property type="entry name" value="AsnC_trans_reg"/>
    <property type="match status" value="1"/>
</dbReference>
<dbReference type="InterPro" id="IPR019888">
    <property type="entry name" value="Tscrpt_reg_AsnC-like"/>
</dbReference>
<dbReference type="SUPFAM" id="SSF54909">
    <property type="entry name" value="Dimeric alpha+beta barrel"/>
    <property type="match status" value="1"/>
</dbReference>
<dbReference type="Pfam" id="PF13412">
    <property type="entry name" value="HTH_24"/>
    <property type="match status" value="1"/>
</dbReference>
<dbReference type="PANTHER" id="PTHR30154:SF17">
    <property type="entry name" value="DNA-BINDING TRANSCRIPTIONAL ACTIVATOR DECR"/>
    <property type="match status" value="1"/>
</dbReference>
<dbReference type="Proteomes" id="UP001595713">
    <property type="component" value="Unassembled WGS sequence"/>
</dbReference>
<sequence>MAARVNLDEADIRILSALQTDATLSIAALAEVVNMSHNSCWRRLRRLEAANIITGRVALLDAAALGLDLTAFVSIRTSEHSDTWLNDFAAVVKSMPEVVELYRMTGDVDYLMKLKVANIAAYDAVYKKLIGAVRLTDVSSAFAMEELKHTTALPMPAIAR</sequence>
<evidence type="ECO:0000256" key="3">
    <source>
        <dbReference type="ARBA" id="ARBA00023163"/>
    </source>
</evidence>
<dbReference type="InterPro" id="IPR011991">
    <property type="entry name" value="ArsR-like_HTH"/>
</dbReference>
<dbReference type="PRINTS" id="PR00033">
    <property type="entry name" value="HTHASNC"/>
</dbReference>
<keyword evidence="6" id="KW-1185">Reference proteome</keyword>
<reference evidence="6" key="1">
    <citation type="journal article" date="2019" name="Int. J. Syst. Evol. Microbiol.">
        <title>The Global Catalogue of Microorganisms (GCM) 10K type strain sequencing project: providing services to taxonomists for standard genome sequencing and annotation.</title>
        <authorList>
            <consortium name="The Broad Institute Genomics Platform"/>
            <consortium name="The Broad Institute Genome Sequencing Center for Infectious Disease"/>
            <person name="Wu L."/>
            <person name="Ma J."/>
        </authorList>
    </citation>
    <scope>NUCLEOTIDE SEQUENCE [LARGE SCALE GENOMIC DNA]</scope>
    <source>
        <strain evidence="6">KCTC 42739</strain>
    </source>
</reference>
<keyword evidence="3" id="KW-0804">Transcription</keyword>
<dbReference type="InterPro" id="IPR036388">
    <property type="entry name" value="WH-like_DNA-bd_sf"/>
</dbReference>
<gene>
    <name evidence="5" type="ORF">ACFONA_14945</name>
</gene>
<dbReference type="EMBL" id="JBHRXP010000007">
    <property type="protein sequence ID" value="MFC3581467.1"/>
    <property type="molecule type" value="Genomic_DNA"/>
</dbReference>
<dbReference type="SUPFAM" id="SSF46785">
    <property type="entry name" value="Winged helix' DNA-binding domain"/>
    <property type="match status" value="1"/>
</dbReference>
<proteinExistence type="predicted"/>
<dbReference type="Gene3D" id="3.30.70.920">
    <property type="match status" value="1"/>
</dbReference>
<dbReference type="InterPro" id="IPR000485">
    <property type="entry name" value="AsnC-type_HTH_dom"/>
</dbReference>
<dbReference type="PANTHER" id="PTHR30154">
    <property type="entry name" value="LEUCINE-RESPONSIVE REGULATORY PROTEIN"/>
    <property type="match status" value="1"/>
</dbReference>
<keyword evidence="1" id="KW-0805">Transcription regulation</keyword>
<evidence type="ECO:0000256" key="1">
    <source>
        <dbReference type="ARBA" id="ARBA00023015"/>
    </source>
</evidence>
<organism evidence="5 6">
    <name type="scientific">Sphingomonas hylomeconis</name>
    <dbReference type="NCBI Taxonomy" id="1395958"/>
    <lineage>
        <taxon>Bacteria</taxon>
        <taxon>Pseudomonadati</taxon>
        <taxon>Pseudomonadota</taxon>
        <taxon>Alphaproteobacteria</taxon>
        <taxon>Sphingomonadales</taxon>
        <taxon>Sphingomonadaceae</taxon>
        <taxon>Sphingomonas</taxon>
    </lineage>
</organism>